<dbReference type="EMBL" id="JAINVV010000003">
    <property type="protein sequence ID" value="MBY8821812.1"/>
    <property type="molecule type" value="Genomic_DNA"/>
</dbReference>
<accession>A0ABS7PKJ5</accession>
<feature type="region of interest" description="Disordered" evidence="1">
    <location>
        <begin position="22"/>
        <end position="49"/>
    </location>
</feature>
<evidence type="ECO:0000256" key="2">
    <source>
        <dbReference type="SAM" id="SignalP"/>
    </source>
</evidence>
<evidence type="ECO:0000256" key="1">
    <source>
        <dbReference type="SAM" id="MobiDB-lite"/>
    </source>
</evidence>
<sequence length="171" mass="17457">MQRLFIPLLAVPALAACTAPTGDFPSLAPRPVEQRSDAEPAPPAIAPAPADPALAAQLAKILADARKGESDFAAALPAAERAVSAARGTGPSSDAWITAQSQLSALDSARAPTAGAMTEIDSLYVSLADRASQDAKLGGVADAAAVQSEVETMYNRQVERLAALRNGLSQP</sequence>
<dbReference type="PROSITE" id="PS51257">
    <property type="entry name" value="PROKAR_LIPOPROTEIN"/>
    <property type="match status" value="1"/>
</dbReference>
<evidence type="ECO:0000313" key="4">
    <source>
        <dbReference type="Proteomes" id="UP000706039"/>
    </source>
</evidence>
<feature type="signal peptide" evidence="2">
    <location>
        <begin position="1"/>
        <end position="15"/>
    </location>
</feature>
<protein>
    <submittedName>
        <fullName evidence="3">Uncharacterized protein</fullName>
    </submittedName>
</protein>
<comment type="caution">
    <text evidence="3">The sequence shown here is derived from an EMBL/GenBank/DDBJ whole genome shotgun (WGS) entry which is preliminary data.</text>
</comment>
<evidence type="ECO:0000313" key="3">
    <source>
        <dbReference type="EMBL" id="MBY8821812.1"/>
    </source>
</evidence>
<organism evidence="3 4">
    <name type="scientific">Sphingomonas colocasiae</name>
    <dbReference type="NCBI Taxonomy" id="1848973"/>
    <lineage>
        <taxon>Bacteria</taxon>
        <taxon>Pseudomonadati</taxon>
        <taxon>Pseudomonadota</taxon>
        <taxon>Alphaproteobacteria</taxon>
        <taxon>Sphingomonadales</taxon>
        <taxon>Sphingomonadaceae</taxon>
        <taxon>Sphingomonas</taxon>
    </lineage>
</organism>
<keyword evidence="4" id="KW-1185">Reference proteome</keyword>
<dbReference type="Proteomes" id="UP000706039">
    <property type="component" value="Unassembled WGS sequence"/>
</dbReference>
<dbReference type="RefSeq" id="WP_222988895.1">
    <property type="nucleotide sequence ID" value="NZ_JAINVV010000003.1"/>
</dbReference>
<feature type="chain" id="PRO_5047252583" evidence="2">
    <location>
        <begin position="16"/>
        <end position="171"/>
    </location>
</feature>
<gene>
    <name evidence="3" type="ORF">K7G82_05890</name>
</gene>
<name>A0ABS7PKJ5_9SPHN</name>
<proteinExistence type="predicted"/>
<feature type="compositionally biased region" description="Pro residues" evidence="1">
    <location>
        <begin position="40"/>
        <end position="49"/>
    </location>
</feature>
<reference evidence="3 4" key="1">
    <citation type="submission" date="2021-08" db="EMBL/GenBank/DDBJ databases">
        <authorList>
            <person name="Tuo L."/>
        </authorList>
    </citation>
    <scope>NUCLEOTIDE SEQUENCE [LARGE SCALE GENOMIC DNA]</scope>
    <source>
        <strain evidence="3 4">JCM 31229</strain>
    </source>
</reference>
<keyword evidence="2" id="KW-0732">Signal</keyword>